<dbReference type="EMBL" id="JAACXV010014517">
    <property type="protein sequence ID" value="KAF7266707.1"/>
    <property type="molecule type" value="Genomic_DNA"/>
</dbReference>
<gene>
    <name evidence="1" type="ORF">GWI33_019998</name>
</gene>
<dbReference type="AlphaFoldDB" id="A0A834HT98"/>
<name>A0A834HT98_RHYFE</name>
<comment type="caution">
    <text evidence="1">The sequence shown here is derived from an EMBL/GenBank/DDBJ whole genome shotgun (WGS) entry which is preliminary data.</text>
</comment>
<proteinExistence type="predicted"/>
<accession>A0A834HT98</accession>
<reference evidence="1" key="1">
    <citation type="submission" date="2020-08" db="EMBL/GenBank/DDBJ databases">
        <title>Genome sequencing and assembly of the red palm weevil Rhynchophorus ferrugineus.</title>
        <authorList>
            <person name="Dias G.B."/>
            <person name="Bergman C.M."/>
            <person name="Manee M."/>
        </authorList>
    </citation>
    <scope>NUCLEOTIDE SEQUENCE</scope>
    <source>
        <strain evidence="1">AA-2017</strain>
        <tissue evidence="1">Whole larva</tissue>
    </source>
</reference>
<keyword evidence="2" id="KW-1185">Reference proteome</keyword>
<evidence type="ECO:0000313" key="1">
    <source>
        <dbReference type="EMBL" id="KAF7266707.1"/>
    </source>
</evidence>
<protein>
    <submittedName>
        <fullName evidence="1">Uncharacterized protein</fullName>
    </submittedName>
</protein>
<dbReference type="Proteomes" id="UP000625711">
    <property type="component" value="Unassembled WGS sequence"/>
</dbReference>
<evidence type="ECO:0000313" key="2">
    <source>
        <dbReference type="Proteomes" id="UP000625711"/>
    </source>
</evidence>
<sequence length="99" mass="10994">MEHLQIRLDTYEEVSTTRQVKSSADVVARHIIHREQLVEETVSTPELKRIHSLFTPVASDNRCFDPKSPAFSVTIEPGVYPVSSAERLTIVAGDGSMNA</sequence>
<organism evidence="1 2">
    <name type="scientific">Rhynchophorus ferrugineus</name>
    <name type="common">Red palm weevil</name>
    <name type="synonym">Curculio ferrugineus</name>
    <dbReference type="NCBI Taxonomy" id="354439"/>
    <lineage>
        <taxon>Eukaryota</taxon>
        <taxon>Metazoa</taxon>
        <taxon>Ecdysozoa</taxon>
        <taxon>Arthropoda</taxon>
        <taxon>Hexapoda</taxon>
        <taxon>Insecta</taxon>
        <taxon>Pterygota</taxon>
        <taxon>Neoptera</taxon>
        <taxon>Endopterygota</taxon>
        <taxon>Coleoptera</taxon>
        <taxon>Polyphaga</taxon>
        <taxon>Cucujiformia</taxon>
        <taxon>Curculionidae</taxon>
        <taxon>Dryophthorinae</taxon>
        <taxon>Rhynchophorus</taxon>
    </lineage>
</organism>